<dbReference type="Proteomes" id="UP000504636">
    <property type="component" value="Unplaced"/>
</dbReference>
<evidence type="ECO:0000313" key="2">
    <source>
        <dbReference type="Proteomes" id="UP000504636"/>
    </source>
</evidence>
<dbReference type="EMBL" id="MU003702">
    <property type="protein sequence ID" value="KAF2809159.1"/>
    <property type="molecule type" value="Genomic_DNA"/>
</dbReference>
<dbReference type="GeneID" id="54460925"/>
<sequence>MPILVTKFGEVSLACNIVIPLTIASRISKGRLANISRMQSLRLQHYNLGSTTHMPESYSPNISCREPS</sequence>
<name>A0A6A6YKT0_9PEZI</name>
<reference evidence="1 3" key="1">
    <citation type="journal article" date="2020" name="Stud. Mycol.">
        <title>101 Dothideomycetes genomes: a test case for predicting lifestyles and emergence of pathogens.</title>
        <authorList>
            <person name="Haridas S."/>
            <person name="Albert R."/>
            <person name="Binder M."/>
            <person name="Bloem J."/>
            <person name="Labutti K."/>
            <person name="Salamov A."/>
            <person name="Andreopoulos B."/>
            <person name="Baker S."/>
            <person name="Barry K."/>
            <person name="Bills G."/>
            <person name="Bluhm B."/>
            <person name="Cannon C."/>
            <person name="Castanera R."/>
            <person name="Culley D."/>
            <person name="Daum C."/>
            <person name="Ezra D."/>
            <person name="Gonzalez J."/>
            <person name="Henrissat B."/>
            <person name="Kuo A."/>
            <person name="Liang C."/>
            <person name="Lipzen A."/>
            <person name="Lutzoni F."/>
            <person name="Magnuson J."/>
            <person name="Mondo S."/>
            <person name="Nolan M."/>
            <person name="Ohm R."/>
            <person name="Pangilinan J."/>
            <person name="Park H.-J."/>
            <person name="Ramirez L."/>
            <person name="Alfaro M."/>
            <person name="Sun H."/>
            <person name="Tritt A."/>
            <person name="Yoshinaga Y."/>
            <person name="Zwiers L.-H."/>
            <person name="Turgeon B."/>
            <person name="Goodwin S."/>
            <person name="Spatafora J."/>
            <person name="Crous P."/>
            <person name="Grigoriev I."/>
        </authorList>
    </citation>
    <scope>NUCLEOTIDE SEQUENCE</scope>
    <source>
        <strain evidence="1 3">CBS 304.34</strain>
    </source>
</reference>
<reference evidence="3" key="2">
    <citation type="submission" date="2020-04" db="EMBL/GenBank/DDBJ databases">
        <authorList>
            <consortium name="NCBI Genome Project"/>
        </authorList>
    </citation>
    <scope>NUCLEOTIDE SEQUENCE</scope>
    <source>
        <strain evidence="3">CBS 304.34</strain>
    </source>
</reference>
<proteinExistence type="predicted"/>
<gene>
    <name evidence="1 3" type="ORF">BDZ99DRAFT_46324</name>
</gene>
<evidence type="ECO:0000313" key="1">
    <source>
        <dbReference type="EMBL" id="KAF2809159.1"/>
    </source>
</evidence>
<accession>A0A6A6YKT0</accession>
<protein>
    <submittedName>
        <fullName evidence="1 3">Uncharacterized protein</fullName>
    </submittedName>
</protein>
<dbReference type="RefSeq" id="XP_033576123.1">
    <property type="nucleotide sequence ID" value="XM_033720032.1"/>
</dbReference>
<organism evidence="1">
    <name type="scientific">Mytilinidion resinicola</name>
    <dbReference type="NCBI Taxonomy" id="574789"/>
    <lineage>
        <taxon>Eukaryota</taxon>
        <taxon>Fungi</taxon>
        <taxon>Dikarya</taxon>
        <taxon>Ascomycota</taxon>
        <taxon>Pezizomycotina</taxon>
        <taxon>Dothideomycetes</taxon>
        <taxon>Pleosporomycetidae</taxon>
        <taxon>Mytilinidiales</taxon>
        <taxon>Mytilinidiaceae</taxon>
        <taxon>Mytilinidion</taxon>
    </lineage>
</organism>
<dbReference type="AlphaFoldDB" id="A0A6A6YKT0"/>
<keyword evidence="2" id="KW-1185">Reference proteome</keyword>
<reference evidence="3" key="3">
    <citation type="submission" date="2025-04" db="UniProtKB">
        <authorList>
            <consortium name="RefSeq"/>
        </authorList>
    </citation>
    <scope>IDENTIFICATION</scope>
    <source>
        <strain evidence="3">CBS 304.34</strain>
    </source>
</reference>
<evidence type="ECO:0000313" key="3">
    <source>
        <dbReference type="RefSeq" id="XP_033576123.1"/>
    </source>
</evidence>